<comment type="caution">
    <text evidence="1">The sequence shown here is derived from an EMBL/GenBank/DDBJ whole genome shotgun (WGS) entry which is preliminary data.</text>
</comment>
<evidence type="ECO:0000313" key="2">
    <source>
        <dbReference type="Proteomes" id="UP000054011"/>
    </source>
</evidence>
<evidence type="ECO:0000313" key="1">
    <source>
        <dbReference type="EMBL" id="KUH38394.1"/>
    </source>
</evidence>
<name>A0A100Y640_9ACTN</name>
<evidence type="ECO:0008006" key="3">
    <source>
        <dbReference type="Google" id="ProtNLM"/>
    </source>
</evidence>
<dbReference type="AlphaFoldDB" id="A0A100Y640"/>
<reference evidence="1 2" key="1">
    <citation type="submission" date="2015-11" db="EMBL/GenBank/DDBJ databases">
        <title>Genome-wide analysis reveals the secondary metabolome in Streptomyces kanasensis ZX01.</title>
        <authorList>
            <person name="Zhang G."/>
            <person name="Han L."/>
            <person name="Feng J."/>
            <person name="Zhang X."/>
        </authorList>
    </citation>
    <scope>NUCLEOTIDE SEQUENCE [LARGE SCALE GENOMIC DNA]</scope>
    <source>
        <strain evidence="1 2">ZX01</strain>
    </source>
</reference>
<protein>
    <recommendedName>
        <fullName evidence="3">Cyclodeaminase/cyclohydrolase domain-containing protein</fullName>
    </recommendedName>
</protein>
<sequence length="88" mass="9063">MMGVVILTEDAIREEIEQLAVKSVAPGLVALALALASAIDAADGPSAVAVAARELRATMSELRKLAPPAVKGDALDELASRRADRRGA</sequence>
<dbReference type="Proteomes" id="UP000054011">
    <property type="component" value="Unassembled WGS sequence"/>
</dbReference>
<gene>
    <name evidence="1" type="ORF">ATE80_13070</name>
</gene>
<keyword evidence="2" id="KW-1185">Reference proteome</keyword>
<dbReference type="EMBL" id="LNSV01000027">
    <property type="protein sequence ID" value="KUH38394.1"/>
    <property type="molecule type" value="Genomic_DNA"/>
</dbReference>
<accession>A0A100Y640</accession>
<dbReference type="STRING" id="936756.ATE80_13070"/>
<proteinExistence type="predicted"/>
<organism evidence="1 2">
    <name type="scientific">Streptomyces kanasensis</name>
    <dbReference type="NCBI Taxonomy" id="936756"/>
    <lineage>
        <taxon>Bacteria</taxon>
        <taxon>Bacillati</taxon>
        <taxon>Actinomycetota</taxon>
        <taxon>Actinomycetes</taxon>
        <taxon>Kitasatosporales</taxon>
        <taxon>Streptomycetaceae</taxon>
        <taxon>Streptomyces</taxon>
    </lineage>
</organism>